<evidence type="ECO:0000313" key="2">
    <source>
        <dbReference type="EMBL" id="SDE14261.1"/>
    </source>
</evidence>
<gene>
    <name evidence="2" type="ORF">SAMN04488105_101153</name>
</gene>
<dbReference type="RefSeq" id="WP_089954246.1">
    <property type="nucleotide sequence ID" value="NZ_FNAV01000001.1"/>
</dbReference>
<keyword evidence="1" id="KW-1133">Transmembrane helix</keyword>
<dbReference type="AlphaFoldDB" id="A0A1G7AHF9"/>
<accession>A0A1G7AHF9</accession>
<name>A0A1G7AHF9_9RHOB</name>
<keyword evidence="1" id="KW-0812">Transmembrane</keyword>
<feature type="transmembrane region" description="Helical" evidence="1">
    <location>
        <begin position="125"/>
        <end position="142"/>
    </location>
</feature>
<dbReference type="PANTHER" id="PTHR34821:SF2">
    <property type="entry name" value="INNER MEMBRANE PROTEIN YDCZ"/>
    <property type="match status" value="1"/>
</dbReference>
<dbReference type="PANTHER" id="PTHR34821">
    <property type="entry name" value="INNER MEMBRANE PROTEIN YDCZ"/>
    <property type="match status" value="1"/>
</dbReference>
<evidence type="ECO:0000313" key="3">
    <source>
        <dbReference type="Proteomes" id="UP000198994"/>
    </source>
</evidence>
<protein>
    <submittedName>
        <fullName evidence="2">Transporter family-2 protein</fullName>
    </submittedName>
</protein>
<reference evidence="3" key="1">
    <citation type="submission" date="2016-10" db="EMBL/GenBank/DDBJ databases">
        <authorList>
            <person name="Varghese N."/>
            <person name="Submissions S."/>
        </authorList>
    </citation>
    <scope>NUCLEOTIDE SEQUENCE [LARGE SCALE GENOMIC DNA]</scope>
    <source>
        <strain evidence="3">DSM 10146</strain>
    </source>
</reference>
<feature type="transmembrane region" description="Helical" evidence="1">
    <location>
        <begin position="69"/>
        <end position="90"/>
    </location>
</feature>
<organism evidence="2 3">
    <name type="scientific">Salipiger thiooxidans</name>
    <dbReference type="NCBI Taxonomy" id="282683"/>
    <lineage>
        <taxon>Bacteria</taxon>
        <taxon>Pseudomonadati</taxon>
        <taxon>Pseudomonadota</taxon>
        <taxon>Alphaproteobacteria</taxon>
        <taxon>Rhodobacterales</taxon>
        <taxon>Roseobacteraceae</taxon>
        <taxon>Salipiger</taxon>
    </lineage>
</organism>
<dbReference type="OrthoDB" id="7173290at2"/>
<keyword evidence="3" id="KW-1185">Reference proteome</keyword>
<proteinExistence type="predicted"/>
<dbReference type="GO" id="GO:0005886">
    <property type="term" value="C:plasma membrane"/>
    <property type="evidence" value="ECO:0007669"/>
    <property type="project" value="TreeGrafter"/>
</dbReference>
<evidence type="ECO:0000256" key="1">
    <source>
        <dbReference type="SAM" id="Phobius"/>
    </source>
</evidence>
<feature type="transmembrane region" description="Helical" evidence="1">
    <location>
        <begin position="29"/>
        <end position="54"/>
    </location>
</feature>
<dbReference type="STRING" id="282683.SAMN04488105_101153"/>
<dbReference type="Pfam" id="PF04657">
    <property type="entry name" value="DMT_YdcZ"/>
    <property type="match status" value="1"/>
</dbReference>
<dbReference type="EMBL" id="FNAV01000001">
    <property type="protein sequence ID" value="SDE14261.1"/>
    <property type="molecule type" value="Genomic_DNA"/>
</dbReference>
<keyword evidence="1" id="KW-0472">Membrane</keyword>
<dbReference type="InterPro" id="IPR006750">
    <property type="entry name" value="YdcZ"/>
</dbReference>
<feature type="transmembrane region" description="Helical" evidence="1">
    <location>
        <begin position="96"/>
        <end position="118"/>
    </location>
</feature>
<dbReference type="Proteomes" id="UP000198994">
    <property type="component" value="Unassembled WGS sequence"/>
</dbReference>
<sequence>MPVHALTMLAAGIGIPVLAALNARLGAFIGSPAAAAVILFCVALVVALVTMFVIDPRPITRAVEAPRHLFLGGIFVAFYVLSVTFIAPHFGVGRAIFFVLVGQLLSAAIIDHFGLFGARTVPLTLNRAGGIALMGIGVWLAQRG</sequence>